<reference evidence="1 2" key="1">
    <citation type="journal article" date="2014" name="Am. J. Bot.">
        <title>Genome assembly and annotation for red clover (Trifolium pratense; Fabaceae).</title>
        <authorList>
            <person name="Istvanek J."/>
            <person name="Jaros M."/>
            <person name="Krenek A."/>
            <person name="Repkova J."/>
        </authorList>
    </citation>
    <scope>NUCLEOTIDE SEQUENCE [LARGE SCALE GENOMIC DNA]</scope>
    <source>
        <strain evidence="2">cv. Tatra</strain>
        <tissue evidence="1">Young leaves</tissue>
    </source>
</reference>
<comment type="caution">
    <text evidence="1">The sequence shown here is derived from an EMBL/GenBank/DDBJ whole genome shotgun (WGS) entry which is preliminary data.</text>
</comment>
<proteinExistence type="predicted"/>
<organism evidence="1 2">
    <name type="scientific">Trifolium pratense</name>
    <name type="common">Red clover</name>
    <dbReference type="NCBI Taxonomy" id="57577"/>
    <lineage>
        <taxon>Eukaryota</taxon>
        <taxon>Viridiplantae</taxon>
        <taxon>Streptophyta</taxon>
        <taxon>Embryophyta</taxon>
        <taxon>Tracheophyta</taxon>
        <taxon>Spermatophyta</taxon>
        <taxon>Magnoliopsida</taxon>
        <taxon>eudicotyledons</taxon>
        <taxon>Gunneridae</taxon>
        <taxon>Pentapetalae</taxon>
        <taxon>rosids</taxon>
        <taxon>fabids</taxon>
        <taxon>Fabales</taxon>
        <taxon>Fabaceae</taxon>
        <taxon>Papilionoideae</taxon>
        <taxon>50 kb inversion clade</taxon>
        <taxon>NPAAA clade</taxon>
        <taxon>Hologalegina</taxon>
        <taxon>IRL clade</taxon>
        <taxon>Trifolieae</taxon>
        <taxon>Trifolium</taxon>
    </lineage>
</organism>
<evidence type="ECO:0000313" key="1">
    <source>
        <dbReference type="EMBL" id="PNX83231.1"/>
    </source>
</evidence>
<accession>A0A2K3LXG9</accession>
<evidence type="ECO:0000313" key="2">
    <source>
        <dbReference type="Proteomes" id="UP000236291"/>
    </source>
</evidence>
<gene>
    <name evidence="1" type="ORF">L195_g039271</name>
</gene>
<reference evidence="1 2" key="2">
    <citation type="journal article" date="2017" name="Front. Plant Sci.">
        <title>Gene Classification and Mining of Molecular Markers Useful in Red Clover (Trifolium pratense) Breeding.</title>
        <authorList>
            <person name="Istvanek J."/>
            <person name="Dluhosova J."/>
            <person name="Dluhos P."/>
            <person name="Patkova L."/>
            <person name="Nedelnik J."/>
            <person name="Repkova J."/>
        </authorList>
    </citation>
    <scope>NUCLEOTIDE SEQUENCE [LARGE SCALE GENOMIC DNA]</scope>
    <source>
        <strain evidence="2">cv. Tatra</strain>
        <tissue evidence="1">Young leaves</tissue>
    </source>
</reference>
<dbReference type="Proteomes" id="UP000236291">
    <property type="component" value="Unassembled WGS sequence"/>
</dbReference>
<sequence>MKKVERRESLKRSRAREKELEIKEESSRIIDIRETRDKVSSLSEPCSENSCSWLLAKREISREAREVSLLLVVARKPLTSGH</sequence>
<dbReference type="EMBL" id="ASHM01043680">
    <property type="protein sequence ID" value="PNX83231.1"/>
    <property type="molecule type" value="Genomic_DNA"/>
</dbReference>
<protein>
    <submittedName>
        <fullName evidence="1">Uncharacterized protein</fullName>
    </submittedName>
</protein>
<name>A0A2K3LXG9_TRIPR</name>
<dbReference type="AlphaFoldDB" id="A0A2K3LXG9"/>